<keyword evidence="3" id="KW-1185">Reference proteome</keyword>
<dbReference type="AlphaFoldDB" id="A0A443HUD5"/>
<evidence type="ECO:0000313" key="3">
    <source>
        <dbReference type="Proteomes" id="UP000283841"/>
    </source>
</evidence>
<dbReference type="RefSeq" id="XP_028485072.1">
    <property type="nucleotide sequence ID" value="XM_028630520.1"/>
</dbReference>
<organism evidence="2 3">
    <name type="scientific">Byssochlamys spectabilis</name>
    <name type="common">Paecilomyces variotii</name>
    <dbReference type="NCBI Taxonomy" id="264951"/>
    <lineage>
        <taxon>Eukaryota</taxon>
        <taxon>Fungi</taxon>
        <taxon>Dikarya</taxon>
        <taxon>Ascomycota</taxon>
        <taxon>Pezizomycotina</taxon>
        <taxon>Eurotiomycetes</taxon>
        <taxon>Eurotiomycetidae</taxon>
        <taxon>Eurotiales</taxon>
        <taxon>Thermoascaceae</taxon>
        <taxon>Paecilomyces</taxon>
    </lineage>
</organism>
<dbReference type="Proteomes" id="UP000283841">
    <property type="component" value="Unassembled WGS sequence"/>
</dbReference>
<dbReference type="EMBL" id="RCNU01000005">
    <property type="protein sequence ID" value="RWQ95427.1"/>
    <property type="molecule type" value="Genomic_DNA"/>
</dbReference>
<proteinExistence type="predicted"/>
<accession>A0A443HUD5</accession>
<dbReference type="VEuPathDB" id="FungiDB:C8Q69DRAFT_465913"/>
<feature type="chain" id="PRO_5019317298" evidence="1">
    <location>
        <begin position="25"/>
        <end position="139"/>
    </location>
</feature>
<comment type="caution">
    <text evidence="2">The sequence shown here is derived from an EMBL/GenBank/DDBJ whole genome shotgun (WGS) entry which is preliminary data.</text>
</comment>
<sequence length="139" mass="15425">MFRQPSKGLTRAIWMLSLDRLVLTRGSCQSVCSSTKSSRAAKNSKCQPAGLAPQHRLKMMLAAETDALGGHEFSWVGPLIRLWSSNWRLSVSLCGLFLSLLIGFLGCCKERRHDLGSCSCMPIKFSQNTPSNRITSRYS</sequence>
<gene>
    <name evidence="2" type="ORF">C8Q69DRAFT_465913</name>
</gene>
<protein>
    <submittedName>
        <fullName evidence="2">Uncharacterized protein</fullName>
    </submittedName>
</protein>
<evidence type="ECO:0000256" key="1">
    <source>
        <dbReference type="SAM" id="SignalP"/>
    </source>
</evidence>
<dbReference type="GeneID" id="39599797"/>
<keyword evidence="1" id="KW-0732">Signal</keyword>
<reference evidence="2 3" key="1">
    <citation type="journal article" date="2018" name="Front. Microbiol.">
        <title>Genomic and genetic insights into a cosmopolitan fungus, Paecilomyces variotii (Eurotiales).</title>
        <authorList>
            <person name="Urquhart A.S."/>
            <person name="Mondo S.J."/>
            <person name="Makela M.R."/>
            <person name="Hane J.K."/>
            <person name="Wiebenga A."/>
            <person name="He G."/>
            <person name="Mihaltcheva S."/>
            <person name="Pangilinan J."/>
            <person name="Lipzen A."/>
            <person name="Barry K."/>
            <person name="de Vries R.P."/>
            <person name="Grigoriev I.V."/>
            <person name="Idnurm A."/>
        </authorList>
    </citation>
    <scope>NUCLEOTIDE SEQUENCE [LARGE SCALE GENOMIC DNA]</scope>
    <source>
        <strain evidence="2 3">CBS 101075</strain>
    </source>
</reference>
<feature type="signal peptide" evidence="1">
    <location>
        <begin position="1"/>
        <end position="24"/>
    </location>
</feature>
<name>A0A443HUD5_BYSSP</name>
<evidence type="ECO:0000313" key="2">
    <source>
        <dbReference type="EMBL" id="RWQ95427.1"/>
    </source>
</evidence>